<feature type="domain" description="Pyridine nucleotide-disulphide oxidoreductase dimerisation" evidence="8">
    <location>
        <begin position="328"/>
        <end position="431"/>
    </location>
</feature>
<dbReference type="KEGG" id="bchi:OY14_03645"/>
<dbReference type="GO" id="GO:0003756">
    <property type="term" value="F:protein disulfide isomerase activity"/>
    <property type="evidence" value="ECO:0007669"/>
    <property type="project" value="InterPro"/>
</dbReference>
<keyword evidence="11" id="KW-1185">Reference proteome</keyword>
<keyword evidence="7" id="KW-0676">Redox-active center</keyword>
<dbReference type="Gene3D" id="3.50.50.60">
    <property type="entry name" value="FAD/NAD(P)-binding domain"/>
    <property type="match status" value="2"/>
</dbReference>
<proteinExistence type="inferred from homology"/>
<dbReference type="Pfam" id="PF07992">
    <property type="entry name" value="Pyr_redox_2"/>
    <property type="match status" value="1"/>
</dbReference>
<dbReference type="PANTHER" id="PTHR43429">
    <property type="entry name" value="PYRIDINE NUCLEOTIDE-DISULFIDE OXIDOREDUCTASE DOMAIN-CONTAINING"/>
    <property type="match status" value="1"/>
</dbReference>
<sequence length="443" mass="48994">MKIIIIGGTSAGTSAAAKAKRLNKNLDITIYEKTSIVSFGACGLPYFIGGFFENPNTMISRTQEEFEKAGISVKTNHEVIKIDAKNNTIKIKNLKTGNIFNNTYDKLMIATGAKPIIPPINNINIKNFYTLRNLEDGQKIKNLMDKEEIKNVVIIGAGYIGIEMIEAAKNKRKNVRLIQLDKHILIDSFDEEISKIMEEELIKKGIDLHTNEFVKSLIGEKKVEGIVTNKNTYQADVVILATGIKPVTKFLENQLKTATNGAIIINEYGESSIKNIFSAGDCATIYNIVSKKNEYIPLATTANKLGRIVGENLAGNRVPFKGTLGSASIKILSLEAARTGLTEKDAKKLQIKYKAIFVKDKNHTNYYPGQEDLYIKLIYEEDTKTILGAQAIGKNGAVIRTHALSIAIYSKLTTNELGMMDFSYSPPFSRTWDILNIVGNAAK</sequence>
<dbReference type="STRING" id="1245910.OY14_03645"/>
<evidence type="ECO:0000259" key="8">
    <source>
        <dbReference type="Pfam" id="PF02852"/>
    </source>
</evidence>
<dbReference type="EMBL" id="CP009910">
    <property type="protein sequence ID" value="AJA90512.1"/>
    <property type="molecule type" value="Genomic_DNA"/>
</dbReference>
<dbReference type="InterPro" id="IPR017758">
    <property type="entry name" value="CoA_disulphide_reductase"/>
</dbReference>
<dbReference type="PRINTS" id="PR00368">
    <property type="entry name" value="FADPNR"/>
</dbReference>
<evidence type="ECO:0000256" key="1">
    <source>
        <dbReference type="ARBA" id="ARBA00001974"/>
    </source>
</evidence>
<evidence type="ECO:0000256" key="4">
    <source>
        <dbReference type="ARBA" id="ARBA00022827"/>
    </source>
</evidence>
<comment type="cofactor">
    <cofactor evidence="1">
        <name>FAD</name>
        <dbReference type="ChEBI" id="CHEBI:57692"/>
    </cofactor>
</comment>
<comment type="similarity">
    <text evidence="2">Belongs to the class-III pyridine nucleotide-disulfide oxidoreductase family.</text>
</comment>
<dbReference type="InterPro" id="IPR016156">
    <property type="entry name" value="FAD/NAD-linked_Rdtase_dimer_sf"/>
</dbReference>
<dbReference type="GO" id="GO:0050660">
    <property type="term" value="F:flavin adenine dinucleotide binding"/>
    <property type="evidence" value="ECO:0007669"/>
    <property type="project" value="InterPro"/>
</dbReference>
<dbReference type="Pfam" id="PF02852">
    <property type="entry name" value="Pyr_redox_dim"/>
    <property type="match status" value="1"/>
</dbReference>
<keyword evidence="3" id="KW-0285">Flavoprotein</keyword>
<evidence type="ECO:0000256" key="2">
    <source>
        <dbReference type="ARBA" id="ARBA00009130"/>
    </source>
</evidence>
<dbReference type="NCBIfam" id="NF007123">
    <property type="entry name" value="PRK09564.1"/>
    <property type="match status" value="1"/>
</dbReference>
<organism evidence="10 11">
    <name type="scientific">Borreliella chilensis</name>
    <dbReference type="NCBI Taxonomy" id="1245910"/>
    <lineage>
        <taxon>Bacteria</taxon>
        <taxon>Pseudomonadati</taxon>
        <taxon>Spirochaetota</taxon>
        <taxon>Spirochaetia</taxon>
        <taxon>Spirochaetales</taxon>
        <taxon>Borreliaceae</taxon>
        <taxon>Borreliella</taxon>
    </lineage>
</organism>
<keyword evidence="6" id="KW-0560">Oxidoreductase</keyword>
<dbReference type="PANTHER" id="PTHR43429:SF1">
    <property type="entry name" value="NAD(P)H SULFUR OXIDOREDUCTASE (COA-DEPENDENT)"/>
    <property type="match status" value="1"/>
</dbReference>
<dbReference type="SUPFAM" id="SSF51905">
    <property type="entry name" value="FAD/NAD(P)-binding domain"/>
    <property type="match status" value="1"/>
</dbReference>
<protein>
    <submittedName>
        <fullName evidence="10">CoA-disulfide reductase</fullName>
    </submittedName>
</protein>
<dbReference type="PRINTS" id="PR00411">
    <property type="entry name" value="PNDRDTASEI"/>
</dbReference>
<evidence type="ECO:0000313" key="10">
    <source>
        <dbReference type="EMBL" id="AJA90512.1"/>
    </source>
</evidence>
<dbReference type="NCBIfam" id="TIGR03385">
    <property type="entry name" value="CoA_CoA_reduc"/>
    <property type="match status" value="1"/>
</dbReference>
<feature type="domain" description="FAD/NAD(P)-binding" evidence="9">
    <location>
        <begin position="1"/>
        <end position="302"/>
    </location>
</feature>
<dbReference type="InterPro" id="IPR004099">
    <property type="entry name" value="Pyr_nucl-diS_OxRdtase_dimer"/>
</dbReference>
<dbReference type="GO" id="GO:0050451">
    <property type="term" value="F:CoA-disulfide reductase (NADPH) activity"/>
    <property type="evidence" value="ECO:0007669"/>
    <property type="project" value="InterPro"/>
</dbReference>
<dbReference type="Proteomes" id="UP000030940">
    <property type="component" value="Chromosome"/>
</dbReference>
<dbReference type="InterPro" id="IPR050260">
    <property type="entry name" value="FAD-bd_OxRdtase"/>
</dbReference>
<dbReference type="HOGENOM" id="CLU_003291_1_3_12"/>
<dbReference type="GO" id="GO:0050661">
    <property type="term" value="F:NADP binding"/>
    <property type="evidence" value="ECO:0007669"/>
    <property type="project" value="InterPro"/>
</dbReference>
<name>A0A0A7V2S8_9SPIR</name>
<evidence type="ECO:0000313" key="11">
    <source>
        <dbReference type="Proteomes" id="UP000030940"/>
    </source>
</evidence>
<dbReference type="InterPro" id="IPR023753">
    <property type="entry name" value="FAD/NAD-binding_dom"/>
</dbReference>
<dbReference type="AlphaFoldDB" id="A0A0A7V2S8"/>
<accession>A0A0A7V2S8</accession>
<keyword evidence="4" id="KW-0274">FAD</keyword>
<gene>
    <name evidence="10" type="ORF">OY14_03645</name>
</gene>
<evidence type="ECO:0000256" key="3">
    <source>
        <dbReference type="ARBA" id="ARBA00022630"/>
    </source>
</evidence>
<evidence type="ECO:0000256" key="6">
    <source>
        <dbReference type="ARBA" id="ARBA00023002"/>
    </source>
</evidence>
<dbReference type="SUPFAM" id="SSF55424">
    <property type="entry name" value="FAD/NAD-linked reductases, dimerisation (C-terminal) domain"/>
    <property type="match status" value="1"/>
</dbReference>
<dbReference type="InterPro" id="IPR036188">
    <property type="entry name" value="FAD/NAD-bd_sf"/>
</dbReference>
<evidence type="ECO:0000256" key="7">
    <source>
        <dbReference type="ARBA" id="ARBA00023284"/>
    </source>
</evidence>
<evidence type="ECO:0000256" key="5">
    <source>
        <dbReference type="ARBA" id="ARBA00022857"/>
    </source>
</evidence>
<evidence type="ECO:0000259" key="9">
    <source>
        <dbReference type="Pfam" id="PF07992"/>
    </source>
</evidence>
<keyword evidence="5" id="KW-0521">NADP</keyword>
<reference evidence="10 11" key="1">
    <citation type="journal article" date="2015" name="Genome Announc.">
        <title>Genome Sequence of Borrelia chilensis VA1, a South American Member of the Lyme Borreliosis Group.</title>
        <authorList>
            <person name="Huang W."/>
            <person name="Ojaimi C."/>
            <person name="Fallon J.T."/>
            <person name="Travisany D."/>
            <person name="Maass A."/>
            <person name="Ivanova L."/>
            <person name="Tomova A."/>
            <person name="Gonzalez-Acuna D."/>
            <person name="Godfrey H.P."/>
            <person name="Cabello F.C."/>
        </authorList>
    </citation>
    <scope>NUCLEOTIDE SEQUENCE [LARGE SCALE GENOMIC DNA]</scope>
    <source>
        <strain evidence="10 11">VA1</strain>
    </source>
</reference>